<accession>A0A521AYN6</accession>
<dbReference type="AlphaFoldDB" id="A0A521AYN6"/>
<feature type="transmembrane region" description="Helical" evidence="2">
    <location>
        <begin position="12"/>
        <end position="33"/>
    </location>
</feature>
<reference evidence="3 4" key="1">
    <citation type="submission" date="2017-05" db="EMBL/GenBank/DDBJ databases">
        <authorList>
            <person name="Varghese N."/>
            <person name="Submissions S."/>
        </authorList>
    </citation>
    <scope>NUCLEOTIDE SEQUENCE [LARGE SCALE GENOMIC DNA]</scope>
    <source>
        <strain evidence="3 4">DSM 21342</strain>
    </source>
</reference>
<proteinExistence type="predicted"/>
<name>A0A521AYN6_9SPHI</name>
<dbReference type="EMBL" id="FXSZ01000001">
    <property type="protein sequence ID" value="SMO39944.1"/>
    <property type="molecule type" value="Genomic_DNA"/>
</dbReference>
<evidence type="ECO:0000313" key="3">
    <source>
        <dbReference type="EMBL" id="SMO39944.1"/>
    </source>
</evidence>
<evidence type="ECO:0000256" key="1">
    <source>
        <dbReference type="SAM" id="Coils"/>
    </source>
</evidence>
<keyword evidence="4" id="KW-1185">Reference proteome</keyword>
<evidence type="ECO:0000256" key="2">
    <source>
        <dbReference type="SAM" id="Phobius"/>
    </source>
</evidence>
<organism evidence="3 4">
    <name type="scientific">Solitalea koreensis</name>
    <dbReference type="NCBI Taxonomy" id="543615"/>
    <lineage>
        <taxon>Bacteria</taxon>
        <taxon>Pseudomonadati</taxon>
        <taxon>Bacteroidota</taxon>
        <taxon>Sphingobacteriia</taxon>
        <taxon>Sphingobacteriales</taxon>
        <taxon>Sphingobacteriaceae</taxon>
        <taxon>Solitalea</taxon>
    </lineage>
</organism>
<keyword evidence="2" id="KW-0812">Transmembrane</keyword>
<protein>
    <submittedName>
        <fullName evidence="3">Uncharacterized protein</fullName>
    </submittedName>
</protein>
<feature type="coiled-coil region" evidence="1">
    <location>
        <begin position="42"/>
        <end position="146"/>
    </location>
</feature>
<dbReference type="OrthoDB" id="1115172at2"/>
<gene>
    <name evidence="3" type="ORF">SAMN06265350_101525</name>
</gene>
<keyword evidence="2" id="KW-0472">Membrane</keyword>
<sequence>METTETQTSSKNWIYILSALIVLLLGANAYLFFNKNDKEAKIITLSDEKLNLQVELNKMKDELSSVKALNTNLSDDMQAKEKELSAKIEELEIALRQGKLTAAQLSKAKSEISTLKNTINKYIADIEQLKQEKEILTAQNSSLKSSVDSVSSKNGELISKNTELSNTVSKASMLKAQSVTISTLKRKNSGKLVDVTRAKQLDKVVANINMVPNDLAVEGPHLIYMQIIDPSGKMVSSVTEDTSKPLMIGGEKIEYTTSTTIPYVHSNSNYAIEWLSSEGWTSGTYKVNIYTERTLIGSTTFTLK</sequence>
<dbReference type="Gene3D" id="1.20.5.340">
    <property type="match status" value="1"/>
</dbReference>
<keyword evidence="2" id="KW-1133">Transmembrane helix</keyword>
<dbReference type="RefSeq" id="WP_142601196.1">
    <property type="nucleotide sequence ID" value="NZ_FXSZ01000001.1"/>
</dbReference>
<dbReference type="Proteomes" id="UP000315971">
    <property type="component" value="Unassembled WGS sequence"/>
</dbReference>
<evidence type="ECO:0000313" key="4">
    <source>
        <dbReference type="Proteomes" id="UP000315971"/>
    </source>
</evidence>
<keyword evidence="1" id="KW-0175">Coiled coil</keyword>